<proteinExistence type="predicted"/>
<organism evidence="1 2">
    <name type="scientific">Ditylenchus dipsaci</name>
    <dbReference type="NCBI Taxonomy" id="166011"/>
    <lineage>
        <taxon>Eukaryota</taxon>
        <taxon>Metazoa</taxon>
        <taxon>Ecdysozoa</taxon>
        <taxon>Nematoda</taxon>
        <taxon>Chromadorea</taxon>
        <taxon>Rhabditida</taxon>
        <taxon>Tylenchina</taxon>
        <taxon>Tylenchomorpha</taxon>
        <taxon>Sphaerularioidea</taxon>
        <taxon>Anguinidae</taxon>
        <taxon>Anguininae</taxon>
        <taxon>Ditylenchus</taxon>
    </lineage>
</organism>
<dbReference type="WBParaSite" id="jg3283">
    <property type="protein sequence ID" value="jg3283"/>
    <property type="gene ID" value="jg3283"/>
</dbReference>
<evidence type="ECO:0000313" key="2">
    <source>
        <dbReference type="WBParaSite" id="jg3283"/>
    </source>
</evidence>
<sequence>MAPGFGVDHVPSNQLFNQLSPALETPITVLQDSGSKVVLSICVPGLKKRHSIFLSILSIFRKSSNPFRLASNAKFGTYCLSSTSLELNVEIYDSKQAMKVPSSVKQKYFCKISKFPSKINPESAQFELLEGASGDCYFVLTCVKLDNYNVNWKEYLATHGTLDTV</sequence>
<accession>A0A915E8U0</accession>
<name>A0A915E8U0_9BILA</name>
<protein>
    <submittedName>
        <fullName evidence="2">Uncharacterized protein</fullName>
    </submittedName>
</protein>
<dbReference type="Proteomes" id="UP000887574">
    <property type="component" value="Unplaced"/>
</dbReference>
<reference evidence="2" key="1">
    <citation type="submission" date="2022-11" db="UniProtKB">
        <authorList>
            <consortium name="WormBaseParasite"/>
        </authorList>
    </citation>
    <scope>IDENTIFICATION</scope>
</reference>
<keyword evidence="1" id="KW-1185">Reference proteome</keyword>
<evidence type="ECO:0000313" key="1">
    <source>
        <dbReference type="Proteomes" id="UP000887574"/>
    </source>
</evidence>
<dbReference type="AlphaFoldDB" id="A0A915E8U0"/>